<evidence type="ECO:0000313" key="2">
    <source>
        <dbReference type="EMBL" id="JAT03075.1"/>
    </source>
</evidence>
<organism evidence="2">
    <name type="scientific">Homalodisca liturata</name>
    <dbReference type="NCBI Taxonomy" id="320908"/>
    <lineage>
        <taxon>Eukaryota</taxon>
        <taxon>Metazoa</taxon>
        <taxon>Ecdysozoa</taxon>
        <taxon>Arthropoda</taxon>
        <taxon>Hexapoda</taxon>
        <taxon>Insecta</taxon>
        <taxon>Pterygota</taxon>
        <taxon>Neoptera</taxon>
        <taxon>Paraneoptera</taxon>
        <taxon>Hemiptera</taxon>
        <taxon>Auchenorrhyncha</taxon>
        <taxon>Membracoidea</taxon>
        <taxon>Cicadellidae</taxon>
        <taxon>Cicadellinae</taxon>
        <taxon>Proconiini</taxon>
        <taxon>Homalodisca</taxon>
    </lineage>
</organism>
<name>A0A1B6JV42_9HEMI</name>
<dbReference type="PANTHER" id="PTHR33332">
    <property type="entry name" value="REVERSE TRANSCRIPTASE DOMAIN-CONTAINING PROTEIN"/>
    <property type="match status" value="1"/>
</dbReference>
<proteinExistence type="predicted"/>
<feature type="domain" description="Reverse transcriptase" evidence="1">
    <location>
        <begin position="1"/>
        <end position="101"/>
    </location>
</feature>
<protein>
    <recommendedName>
        <fullName evidence="1">Reverse transcriptase domain-containing protein</fullName>
    </recommendedName>
</protein>
<dbReference type="PROSITE" id="PS50878">
    <property type="entry name" value="RT_POL"/>
    <property type="match status" value="1"/>
</dbReference>
<reference evidence="2" key="1">
    <citation type="submission" date="2015-11" db="EMBL/GenBank/DDBJ databases">
        <title>De novo transcriptome assembly of four potential Pierce s Disease insect vectors from Arizona vineyards.</title>
        <authorList>
            <person name="Tassone E.E."/>
        </authorList>
    </citation>
    <scope>NUCLEOTIDE SEQUENCE</scope>
</reference>
<feature type="non-terminal residue" evidence="2">
    <location>
        <position position="101"/>
    </location>
</feature>
<feature type="non-terminal residue" evidence="2">
    <location>
        <position position="1"/>
    </location>
</feature>
<dbReference type="EMBL" id="GECU01004632">
    <property type="protein sequence ID" value="JAT03075.1"/>
    <property type="molecule type" value="Transcribed_RNA"/>
</dbReference>
<dbReference type="InterPro" id="IPR000477">
    <property type="entry name" value="RT_dom"/>
</dbReference>
<sequence>FRSKKGPSLAISEYFKSCIYDLDIKNKVIGAFYDMSKAFDTISHVKLLYKLKFYGFDILAGKFVGSYLSERLQAVYYEGYFSQYLNVRTGVPQGPILGPVF</sequence>
<accession>A0A1B6JV42</accession>
<evidence type="ECO:0000259" key="1">
    <source>
        <dbReference type="PROSITE" id="PS50878"/>
    </source>
</evidence>
<dbReference type="AlphaFoldDB" id="A0A1B6JV42"/>
<gene>
    <name evidence="2" type="ORF">g.56573</name>
</gene>